<comment type="caution">
    <text evidence="1">The sequence shown here is derived from an EMBL/GenBank/DDBJ whole genome shotgun (WGS) entry which is preliminary data.</text>
</comment>
<dbReference type="Proteomes" id="UP001345219">
    <property type="component" value="Chromosome 18"/>
</dbReference>
<name>A0AAN7L2E4_9MYRT</name>
<gene>
    <name evidence="1" type="ORF">SAY87_024135</name>
</gene>
<evidence type="ECO:0000313" key="2">
    <source>
        <dbReference type="Proteomes" id="UP001345219"/>
    </source>
</evidence>
<evidence type="ECO:0000313" key="1">
    <source>
        <dbReference type="EMBL" id="KAK4776174.1"/>
    </source>
</evidence>
<proteinExistence type="predicted"/>
<dbReference type="AlphaFoldDB" id="A0AAN7L2E4"/>
<dbReference type="EMBL" id="JAXIOK010000003">
    <property type="protein sequence ID" value="KAK4776174.1"/>
    <property type="molecule type" value="Genomic_DNA"/>
</dbReference>
<organism evidence="1 2">
    <name type="scientific">Trapa incisa</name>
    <dbReference type="NCBI Taxonomy" id="236973"/>
    <lineage>
        <taxon>Eukaryota</taxon>
        <taxon>Viridiplantae</taxon>
        <taxon>Streptophyta</taxon>
        <taxon>Embryophyta</taxon>
        <taxon>Tracheophyta</taxon>
        <taxon>Spermatophyta</taxon>
        <taxon>Magnoliopsida</taxon>
        <taxon>eudicotyledons</taxon>
        <taxon>Gunneridae</taxon>
        <taxon>Pentapetalae</taxon>
        <taxon>rosids</taxon>
        <taxon>malvids</taxon>
        <taxon>Myrtales</taxon>
        <taxon>Lythraceae</taxon>
        <taxon>Trapa</taxon>
    </lineage>
</organism>
<protein>
    <submittedName>
        <fullName evidence="1">Uncharacterized protein</fullName>
    </submittedName>
</protein>
<reference evidence="1 2" key="1">
    <citation type="journal article" date="2023" name="Hortic Res">
        <title>Pangenome of water caltrop reveals structural variations and asymmetric subgenome divergence after allopolyploidization.</title>
        <authorList>
            <person name="Zhang X."/>
            <person name="Chen Y."/>
            <person name="Wang L."/>
            <person name="Yuan Y."/>
            <person name="Fang M."/>
            <person name="Shi L."/>
            <person name="Lu R."/>
            <person name="Comes H.P."/>
            <person name="Ma Y."/>
            <person name="Chen Y."/>
            <person name="Huang G."/>
            <person name="Zhou Y."/>
            <person name="Zheng Z."/>
            <person name="Qiu Y."/>
        </authorList>
    </citation>
    <scope>NUCLEOTIDE SEQUENCE [LARGE SCALE GENOMIC DNA]</scope>
    <source>
        <tissue evidence="1">Roots</tissue>
    </source>
</reference>
<sequence length="102" mass="11368">MSPWSCPILLFSPSGPPLQQIKGCLHDGPITSNADHLVPLVFHLLGEVWFMHCPSRGAYELGAEDGLDDGHGRIFPSVNLPMNHRSHNLYQKKKGRMTLTDH</sequence>
<keyword evidence="2" id="KW-1185">Reference proteome</keyword>
<accession>A0AAN7L2E4</accession>